<comment type="caution">
    <text evidence="4">The sequence shown here is derived from an EMBL/GenBank/DDBJ whole genome shotgun (WGS) entry which is preliminary data.</text>
</comment>
<feature type="region of interest" description="Disordered" evidence="1">
    <location>
        <begin position="1467"/>
        <end position="1497"/>
    </location>
</feature>
<feature type="transmembrane region" description="Helical" evidence="2">
    <location>
        <begin position="698"/>
        <end position="721"/>
    </location>
</feature>
<keyword evidence="5" id="KW-1185">Reference proteome</keyword>
<accession>A0A9P6RH21</accession>
<name>A0A9P6RH21_9FUNG</name>
<keyword evidence="2" id="KW-1133">Transmembrane helix</keyword>
<feature type="region of interest" description="Disordered" evidence="1">
    <location>
        <begin position="168"/>
        <end position="209"/>
    </location>
</feature>
<evidence type="ECO:0000256" key="1">
    <source>
        <dbReference type="SAM" id="MobiDB-lite"/>
    </source>
</evidence>
<dbReference type="PANTHER" id="PTHR34391:SF2">
    <property type="entry name" value="TRP C-TERMINAL DOMAIN-CONTAINING PROTEIN"/>
    <property type="match status" value="1"/>
</dbReference>
<keyword evidence="2" id="KW-0472">Membrane</keyword>
<proteinExistence type="predicted"/>
<evidence type="ECO:0000256" key="2">
    <source>
        <dbReference type="SAM" id="Phobius"/>
    </source>
</evidence>
<feature type="region of interest" description="Disordered" evidence="1">
    <location>
        <begin position="264"/>
        <end position="305"/>
    </location>
</feature>
<feature type="compositionally biased region" description="Polar residues" evidence="1">
    <location>
        <begin position="275"/>
        <end position="305"/>
    </location>
</feature>
<feature type="compositionally biased region" description="Basic and acidic residues" evidence="1">
    <location>
        <begin position="58"/>
        <end position="72"/>
    </location>
</feature>
<reference evidence="4" key="1">
    <citation type="journal article" date="2020" name="Fungal Divers.">
        <title>Resolving the Mortierellaceae phylogeny through synthesis of multi-gene phylogenetics and phylogenomics.</title>
        <authorList>
            <person name="Vandepol N."/>
            <person name="Liber J."/>
            <person name="Desiro A."/>
            <person name="Na H."/>
            <person name="Kennedy M."/>
            <person name="Barry K."/>
            <person name="Grigoriev I.V."/>
            <person name="Miller A.N."/>
            <person name="O'Donnell K."/>
            <person name="Stajich J.E."/>
            <person name="Bonito G."/>
        </authorList>
    </citation>
    <scope>NUCLEOTIDE SEQUENCE</scope>
    <source>
        <strain evidence="4">REB-010B</strain>
    </source>
</reference>
<feature type="transmembrane region" description="Helical" evidence="2">
    <location>
        <begin position="595"/>
        <end position="617"/>
    </location>
</feature>
<keyword evidence="2" id="KW-0812">Transmembrane</keyword>
<feature type="transmembrane region" description="Helical" evidence="2">
    <location>
        <begin position="472"/>
        <end position="493"/>
    </location>
</feature>
<dbReference type="Proteomes" id="UP000738325">
    <property type="component" value="Unassembled WGS sequence"/>
</dbReference>
<feature type="region of interest" description="Disordered" evidence="1">
    <location>
        <begin position="1"/>
        <end position="88"/>
    </location>
</feature>
<sequence>MDNDYTPSQRHDQSNPHIEQNPQSFPRWKKRFSLPWSRRGSHSQSGATEDEILAAMKEANRDWSPARHRGESDSGLPNFGQGVDPMDLSYASPFQFATRYHRNSNSNRSQLRYSQHQQQDSVSSMQQFYHLPQIRDEDELQYDHGFGSDPDQPSRPTLRLQGSYYSTAEQSVHPLSDHEYDPPSPCEEHDDDDDRSQTHDEPPHLLQGQQSMLIVHKSLSKLARRSHSYSESLASNSTLSSVALSTVSSSPIVTLCSRSTTDVSQAPILQPYSPSPSSVTAATHSPSSPATLNATQQNSPSSSMTDKLKALKKMTSMTSLKTLVRLPSSSNIVDESHISIDIDGSERKPSSSNVNTQLGIRASETSPAMYTSSQVSASHSSMTLAASQECTVYELEGEEACLSCSIPDWATFKAGLLPTSKQARETLMATIVLALVTIALETVLVQRHNSMAASLIENAGPYDISFFRPLTVYYYLFILAEVFAVGLLWDAAIHKNSLQLVAFAVFEWCMVSYSGLQIWQHDQLVKDMGIPDDRLTSLGDAYTRIVMFSQLGVQVTACLGITFLAWRLYSEFGWLVFQKLGADVSLRKMMKEYRLLFTLLKLDAFFFFGYAIQIAVLTDKHWQKGLIEVAFAIPLSAVIIMLGFYALRNENKVTMGGFIACLALLIGYMIYRLVALYQTLTGEPLTDPYFFSRKTMTVFAALTLFMTVLALINAIVMLYNFDKGLKEAKRYAQGAIVDHLDLNLFILITMNYHAAFLPPLVRELVCFDKGHAQPQLSAALHQPPIRFLDSRGLLSIEAIQHCCLPQPPVNNGASAATAVQVESYDLELFKLACTAVLSELQGLTDDGSLTLTSLYSEQLDWLGVPSKRVSEIWFELYELGDHNQAWLVGSTVLEQLLGNIAYTLQGPDKFVPFLARVLVAVPCLKKIIDQPLLQVLAMMIGDPLTLNIRNLLWHGFIIPGDDIPLDAYGAMLVTVTMTIAHSAKAKLATTPLVIRHLNPKDFYFCGYRQQPVAEDDFDAVYERVAYGPPPAAFEMPDLLRVLDALITQSKFVTPGTADQWRAACQHLQPDSQSSFVFVMSSLPLIEHALRLKYVAVNECKEDRRSALIAGEYYLILDVMLDKMVPAEHYDSDSPVLKAYGPNEIPNKLITELGAQTVNLLNDLFLLVAGARLRDRASHGEVNVFLTRDVTAAPWFNYYIGVVIYLLVKDEDIHESELLSNVERYTSWISNYNGCRFEEWSVLRREVARCQFLLAKYSTQMAMTETTASTAVAVADHDFDPGDSLAESKSTTLSILLKFQDAPVFSSQESFSKTPTEDLLRKSLALWLAGEKRPAEDGARSLSMANNLSAWTTIIQSIHSSIQRAVEKITTLSEQLMQRQLSSRNRKRFEEMKPQIPRLLGMLVGCLALVEHYVLTPSTKVVEPLPTNPATEAVAAAAAGFLSAEDTVRQGGPLAASDTLPVLAMEDISNSAPSSSPSSSSSITSRSSTPNAGSSTAAAVDKSGVNEIILRLKLTTFVDKFASNFDRAKWDMIEAAWEDLVDAVKALETGGQAQPKTGREARSIRQALEKVEG</sequence>
<dbReference type="GO" id="GO:0005794">
    <property type="term" value="C:Golgi apparatus"/>
    <property type="evidence" value="ECO:0007669"/>
    <property type="project" value="TreeGrafter"/>
</dbReference>
<gene>
    <name evidence="4" type="ORF">BGZ99_004676</name>
</gene>
<feature type="region of interest" description="Disordered" evidence="1">
    <location>
        <begin position="103"/>
        <end position="124"/>
    </location>
</feature>
<feature type="compositionally biased region" description="Low complexity" evidence="1">
    <location>
        <begin position="1467"/>
        <end position="1491"/>
    </location>
</feature>
<evidence type="ECO:0000313" key="4">
    <source>
        <dbReference type="EMBL" id="KAG0320154.1"/>
    </source>
</evidence>
<dbReference type="EMBL" id="JAAAIP010000294">
    <property type="protein sequence ID" value="KAG0320154.1"/>
    <property type="molecule type" value="Genomic_DNA"/>
</dbReference>
<feature type="transmembrane region" description="Helical" evidence="2">
    <location>
        <begin position="659"/>
        <end position="678"/>
    </location>
</feature>
<feature type="transmembrane region" description="Helical" evidence="2">
    <location>
        <begin position="545"/>
        <end position="569"/>
    </location>
</feature>
<protein>
    <recommendedName>
        <fullName evidence="3">DUF4209 domain-containing protein</fullName>
    </recommendedName>
</protein>
<dbReference type="Pfam" id="PF13910">
    <property type="entry name" value="DUF4209"/>
    <property type="match status" value="1"/>
</dbReference>
<dbReference type="OrthoDB" id="2448307at2759"/>
<feature type="domain" description="DUF4209" evidence="3">
    <location>
        <begin position="894"/>
        <end position="960"/>
    </location>
</feature>
<feature type="transmembrane region" description="Helical" evidence="2">
    <location>
        <begin position="426"/>
        <end position="445"/>
    </location>
</feature>
<dbReference type="PANTHER" id="PTHR34391">
    <property type="entry name" value="UPF0658 GOLGI APPARATUS MEMBRANE PROTEIN C1952.10C-RELATED"/>
    <property type="match status" value="1"/>
</dbReference>
<feature type="compositionally biased region" description="Polar residues" evidence="1">
    <location>
        <begin position="15"/>
        <end position="24"/>
    </location>
</feature>
<dbReference type="InterPro" id="IPR025209">
    <property type="entry name" value="DUF4209"/>
</dbReference>
<evidence type="ECO:0000313" key="5">
    <source>
        <dbReference type="Proteomes" id="UP000738325"/>
    </source>
</evidence>
<dbReference type="InterPro" id="IPR040410">
    <property type="entry name" value="UPF0658_Golgi"/>
</dbReference>
<evidence type="ECO:0000259" key="3">
    <source>
        <dbReference type="Pfam" id="PF13910"/>
    </source>
</evidence>
<organism evidence="4 5">
    <name type="scientific">Dissophora globulifera</name>
    <dbReference type="NCBI Taxonomy" id="979702"/>
    <lineage>
        <taxon>Eukaryota</taxon>
        <taxon>Fungi</taxon>
        <taxon>Fungi incertae sedis</taxon>
        <taxon>Mucoromycota</taxon>
        <taxon>Mortierellomycotina</taxon>
        <taxon>Mortierellomycetes</taxon>
        <taxon>Mortierellales</taxon>
        <taxon>Mortierellaceae</taxon>
        <taxon>Dissophora</taxon>
    </lineage>
</organism>
<feature type="transmembrane region" description="Helical" evidence="2">
    <location>
        <begin position="629"/>
        <end position="647"/>
    </location>
</feature>